<evidence type="ECO:0000313" key="4">
    <source>
        <dbReference type="Proteomes" id="UP000273143"/>
    </source>
</evidence>
<name>A0A3Q9JM15_9GAMM</name>
<dbReference type="AlphaFoldDB" id="A0A3Q9JM15"/>
<dbReference type="Pfam" id="PF09834">
    <property type="entry name" value="DUF2061"/>
    <property type="match status" value="1"/>
</dbReference>
<evidence type="ECO:0000313" key="3">
    <source>
        <dbReference type="EMBL" id="AZS50991.1"/>
    </source>
</evidence>
<gene>
    <name evidence="3" type="ORF">DM558_09455</name>
</gene>
<dbReference type="EMBL" id="CP029822">
    <property type="protein sequence ID" value="AZS50991.1"/>
    <property type="molecule type" value="Genomic_DNA"/>
</dbReference>
<accession>A0A3Q9JM15</accession>
<dbReference type="RefSeq" id="WP_109701970.1">
    <property type="nucleotide sequence ID" value="NZ_CP029822.1"/>
</dbReference>
<keyword evidence="4" id="KW-1185">Reference proteome</keyword>
<dbReference type="Proteomes" id="UP000273143">
    <property type="component" value="Chromosome"/>
</dbReference>
<reference evidence="4" key="1">
    <citation type="submission" date="2018-06" db="EMBL/GenBank/DDBJ databases">
        <title>Complete genome of Pseudomonas insecticola strain QZS01.</title>
        <authorList>
            <person name="Wang J."/>
            <person name="Su Q."/>
        </authorList>
    </citation>
    <scope>NUCLEOTIDE SEQUENCE [LARGE SCALE GENOMIC DNA]</scope>
    <source>
        <strain evidence="4">QZS01</strain>
    </source>
</reference>
<feature type="domain" description="DUF2061" evidence="2">
    <location>
        <begin position="1"/>
        <end position="51"/>
    </location>
</feature>
<sequence>MIKTITFTCMHFIIAFSVTYLLTGSLAVGGLVALVEPLCNAVGFYFHEKVWCRINKTKKKHLKEVSYEAIPI</sequence>
<dbReference type="InterPro" id="IPR018638">
    <property type="entry name" value="DUF2061_membrane"/>
</dbReference>
<evidence type="ECO:0000259" key="2">
    <source>
        <dbReference type="Pfam" id="PF09834"/>
    </source>
</evidence>
<evidence type="ECO:0000256" key="1">
    <source>
        <dbReference type="SAM" id="Phobius"/>
    </source>
</evidence>
<feature type="transmembrane region" description="Helical" evidence="1">
    <location>
        <begin position="12"/>
        <end position="35"/>
    </location>
</feature>
<dbReference type="KEGG" id="emo:DM558_09455"/>
<keyword evidence="1" id="KW-0812">Transmembrane</keyword>
<organism evidence="3 4">
    <name type="scientific">Entomomonas moraniae</name>
    <dbReference type="NCBI Taxonomy" id="2213226"/>
    <lineage>
        <taxon>Bacteria</taxon>
        <taxon>Pseudomonadati</taxon>
        <taxon>Pseudomonadota</taxon>
        <taxon>Gammaproteobacteria</taxon>
        <taxon>Pseudomonadales</taxon>
        <taxon>Pseudomonadaceae</taxon>
        <taxon>Entomomonas</taxon>
    </lineage>
</organism>
<keyword evidence="1" id="KW-0472">Membrane</keyword>
<keyword evidence="1" id="KW-1133">Transmembrane helix</keyword>
<proteinExistence type="predicted"/>
<protein>
    <submittedName>
        <fullName evidence="3">DUF2061 domain-containing protein</fullName>
    </submittedName>
</protein>